<evidence type="ECO:0000256" key="5">
    <source>
        <dbReference type="ARBA" id="ARBA00022968"/>
    </source>
</evidence>
<comment type="caution">
    <text evidence="11">The sequence shown here is derived from an EMBL/GenBank/DDBJ whole genome shotgun (WGS) entry which is preliminary data.</text>
</comment>
<accession>A0A821DDB1</accession>
<evidence type="ECO:0000256" key="3">
    <source>
        <dbReference type="ARBA" id="ARBA00022679"/>
    </source>
</evidence>
<gene>
    <name evidence="9" type="ORF">HFQ381_LOCUS1145</name>
    <name evidence="11" type="ORF">QYT958_LOCUS12792</name>
    <name evidence="10" type="ORF">TOA249_LOCUS8749</name>
</gene>
<keyword evidence="7" id="KW-0472">Membrane</keyword>
<evidence type="ECO:0000256" key="1">
    <source>
        <dbReference type="ARBA" id="ARBA00004606"/>
    </source>
</evidence>
<dbReference type="Gene3D" id="3.90.550.50">
    <property type="match status" value="1"/>
</dbReference>
<evidence type="ECO:0000256" key="6">
    <source>
        <dbReference type="ARBA" id="ARBA00022989"/>
    </source>
</evidence>
<evidence type="ECO:0000313" key="10">
    <source>
        <dbReference type="EMBL" id="CAF4573148.1"/>
    </source>
</evidence>
<feature type="domain" description="Fringe-like glycosyltransferase" evidence="8">
    <location>
        <begin position="137"/>
        <end position="264"/>
    </location>
</feature>
<evidence type="ECO:0000256" key="7">
    <source>
        <dbReference type="ARBA" id="ARBA00023136"/>
    </source>
</evidence>
<proteinExistence type="predicted"/>
<organism evidence="11 12">
    <name type="scientific">Rotaria socialis</name>
    <dbReference type="NCBI Taxonomy" id="392032"/>
    <lineage>
        <taxon>Eukaryota</taxon>
        <taxon>Metazoa</taxon>
        <taxon>Spiralia</taxon>
        <taxon>Gnathifera</taxon>
        <taxon>Rotifera</taxon>
        <taxon>Eurotatoria</taxon>
        <taxon>Bdelloidea</taxon>
        <taxon>Philodinida</taxon>
        <taxon>Philodinidae</taxon>
        <taxon>Rotaria</taxon>
    </lineage>
</organism>
<dbReference type="InterPro" id="IPR003378">
    <property type="entry name" value="Fringe-like_glycosylTrfase"/>
</dbReference>
<reference evidence="11" key="1">
    <citation type="submission" date="2021-02" db="EMBL/GenBank/DDBJ databases">
        <authorList>
            <person name="Nowell W R."/>
        </authorList>
    </citation>
    <scope>NUCLEOTIDE SEQUENCE</scope>
</reference>
<dbReference type="EMBL" id="CAJOBS010000420">
    <property type="protein sequence ID" value="CAF4573148.1"/>
    <property type="molecule type" value="Genomic_DNA"/>
</dbReference>
<comment type="subcellular location">
    <subcellularLocation>
        <location evidence="1">Membrane</location>
        <topology evidence="1">Single-pass type II membrane protein</topology>
    </subcellularLocation>
</comment>
<keyword evidence="5" id="KW-0735">Signal-anchor</keyword>
<name>A0A821DDB1_9BILA</name>
<protein>
    <recommendedName>
        <fullName evidence="8">Fringe-like glycosyltransferase domain-containing protein</fullName>
    </recommendedName>
</protein>
<keyword evidence="3" id="KW-0808">Transferase</keyword>
<dbReference type="Proteomes" id="UP000663851">
    <property type="component" value="Unassembled WGS sequence"/>
</dbReference>
<keyword evidence="6" id="KW-1133">Transmembrane helix</keyword>
<evidence type="ECO:0000313" key="11">
    <source>
        <dbReference type="EMBL" id="CAF4620084.1"/>
    </source>
</evidence>
<evidence type="ECO:0000313" key="9">
    <source>
        <dbReference type="EMBL" id="CAF4103703.1"/>
    </source>
</evidence>
<dbReference type="Proteomes" id="UP000663838">
    <property type="component" value="Unassembled WGS sequence"/>
</dbReference>
<keyword evidence="4" id="KW-0812">Transmembrane</keyword>
<sequence>MILITGISLILYALLKWVDLDNIDFLLKYVVFNSSSALYRPKFLRKSFVCDYEANTMEYPWIDNRSRSAKSLKTYCSKIANPIKDWKKATLHLSFSLLLLYIAHELRAYATHGRLEKHWQRLYQSNTKKIFHGLQLIYRKQQSLHASKRYIWYILVGCDTYINPPYFLKQLEPYDFMQPYFIGGSFAEGLCYHKNKTTYRSQFIGGNSAYVFSTALVETLYPHLSPFVETVWPQPNHSSAAMSDIALSCLIISLGYKMTILSSFMRRSSKGIIEEFGLKNALRVREPSSWHYIHPLQMIDLDEFYAYHDVDRLMNDQKWMELVDFIRLLIGTHYETLRKHQPLDSHKLVRHYK</sequence>
<evidence type="ECO:0000313" key="12">
    <source>
        <dbReference type="Proteomes" id="UP000663848"/>
    </source>
</evidence>
<dbReference type="AlphaFoldDB" id="A0A821DDB1"/>
<dbReference type="Proteomes" id="UP000663848">
    <property type="component" value="Unassembled WGS sequence"/>
</dbReference>
<dbReference type="GO" id="GO:0016757">
    <property type="term" value="F:glycosyltransferase activity"/>
    <property type="evidence" value="ECO:0007669"/>
    <property type="project" value="UniProtKB-KW"/>
</dbReference>
<keyword evidence="2" id="KW-0328">Glycosyltransferase</keyword>
<dbReference type="Pfam" id="PF02434">
    <property type="entry name" value="Fringe"/>
    <property type="match status" value="1"/>
</dbReference>
<evidence type="ECO:0000256" key="2">
    <source>
        <dbReference type="ARBA" id="ARBA00022676"/>
    </source>
</evidence>
<evidence type="ECO:0000259" key="8">
    <source>
        <dbReference type="Pfam" id="PF02434"/>
    </source>
</evidence>
<dbReference type="EMBL" id="CAJOBR010001588">
    <property type="protein sequence ID" value="CAF4620084.1"/>
    <property type="molecule type" value="Genomic_DNA"/>
</dbReference>
<evidence type="ECO:0000256" key="4">
    <source>
        <dbReference type="ARBA" id="ARBA00022692"/>
    </source>
</evidence>
<dbReference type="GO" id="GO:0016020">
    <property type="term" value="C:membrane"/>
    <property type="evidence" value="ECO:0007669"/>
    <property type="project" value="UniProtKB-SubCell"/>
</dbReference>
<dbReference type="EMBL" id="CAJOBO010000029">
    <property type="protein sequence ID" value="CAF4103703.1"/>
    <property type="molecule type" value="Genomic_DNA"/>
</dbReference>